<evidence type="ECO:0000313" key="2">
    <source>
        <dbReference type="EMBL" id="MCX4149957.1"/>
    </source>
</evidence>
<dbReference type="Gene3D" id="3.10.450.50">
    <property type="match status" value="1"/>
</dbReference>
<dbReference type="Pfam" id="PF13577">
    <property type="entry name" value="SnoaL_4"/>
    <property type="match status" value="1"/>
</dbReference>
<protein>
    <submittedName>
        <fullName evidence="3">Nuclear transport factor 2 family protein</fullName>
    </submittedName>
</protein>
<comment type="caution">
    <text evidence="3">The sequence shown here is derived from an EMBL/GenBank/DDBJ whole genome shotgun (WGS) entry which is preliminary data.</text>
</comment>
<feature type="domain" description="SnoaL-like" evidence="1">
    <location>
        <begin position="9"/>
        <end position="132"/>
    </location>
</feature>
<gene>
    <name evidence="3" type="ORF">NIE36_31995</name>
    <name evidence="2" type="ORF">OSB80_32060</name>
</gene>
<proteinExistence type="predicted"/>
<dbReference type="Proteomes" id="UP001242288">
    <property type="component" value="Unassembled WGS sequence"/>
</dbReference>
<reference evidence="3" key="1">
    <citation type="submission" date="2022-06" db="EMBL/GenBank/DDBJ databases">
        <title>PHB producers.</title>
        <authorList>
            <person name="Besaury L."/>
        </authorList>
    </citation>
    <scope>NUCLEOTIDE SEQUENCE</scope>
    <source>
        <strain evidence="3 4">SEWS6</strain>
    </source>
</reference>
<organism evidence="3 5">
    <name type="scientific">Paraburkholderia madseniana</name>
    <dbReference type="NCBI Taxonomy" id="2599607"/>
    <lineage>
        <taxon>Bacteria</taxon>
        <taxon>Pseudomonadati</taxon>
        <taxon>Pseudomonadota</taxon>
        <taxon>Betaproteobacteria</taxon>
        <taxon>Burkholderiales</taxon>
        <taxon>Burkholderiaceae</taxon>
        <taxon>Paraburkholderia</taxon>
    </lineage>
</organism>
<dbReference type="AlphaFoldDB" id="A0AAP5BJR3"/>
<evidence type="ECO:0000259" key="1">
    <source>
        <dbReference type="Pfam" id="PF13577"/>
    </source>
</evidence>
<dbReference type="InterPro" id="IPR037401">
    <property type="entry name" value="SnoaL-like"/>
</dbReference>
<evidence type="ECO:0000313" key="4">
    <source>
        <dbReference type="Proteomes" id="UP001209412"/>
    </source>
</evidence>
<keyword evidence="4" id="KW-1185">Reference proteome</keyword>
<dbReference type="InterPro" id="IPR032710">
    <property type="entry name" value="NTF2-like_dom_sf"/>
</dbReference>
<dbReference type="RefSeq" id="WP_266260753.1">
    <property type="nucleotide sequence ID" value="NZ_JAMXWF010000035.1"/>
</dbReference>
<sequence>MTAFVSEVDKLACAQLISTYAWYVDQTRYEELVELFTEDGILCRPDVEVAGRAAILELMKRRSPQVICRHMCSTQVISLTSSDVAEAITYFAYYQSESSDEAVPGLDGPVAIGEYHDRLHRIERDWRFAERRVVLAMMKK</sequence>
<dbReference type="EMBL" id="JAPKHW010000035">
    <property type="protein sequence ID" value="MCX4149957.1"/>
    <property type="molecule type" value="Genomic_DNA"/>
</dbReference>
<evidence type="ECO:0000313" key="5">
    <source>
        <dbReference type="Proteomes" id="UP001242288"/>
    </source>
</evidence>
<dbReference type="SUPFAM" id="SSF54427">
    <property type="entry name" value="NTF2-like"/>
    <property type="match status" value="1"/>
</dbReference>
<dbReference type="EMBL" id="JAMXWF010000035">
    <property type="protein sequence ID" value="MDQ6411775.1"/>
    <property type="molecule type" value="Genomic_DNA"/>
</dbReference>
<evidence type="ECO:0000313" key="3">
    <source>
        <dbReference type="EMBL" id="MDQ6411775.1"/>
    </source>
</evidence>
<name>A0AAP5BJR3_9BURK</name>
<accession>A0AAP5BJR3</accession>
<dbReference type="Proteomes" id="UP001209412">
    <property type="component" value="Unassembled WGS sequence"/>
</dbReference>